<dbReference type="PROSITE" id="PS51257">
    <property type="entry name" value="PROKAR_LIPOPROTEIN"/>
    <property type="match status" value="1"/>
</dbReference>
<protein>
    <submittedName>
        <fullName evidence="2">ABC transporter</fullName>
    </submittedName>
    <submittedName>
        <fullName evidence="3">ABC-type uncharacterized transport system, auxiliary component</fullName>
    </submittedName>
</protein>
<dbReference type="OrthoDB" id="5795476at2"/>
<accession>A0A2C6DNS5</accession>
<reference evidence="3 5" key="3">
    <citation type="submission" date="2019-03" db="EMBL/GenBank/DDBJ databases">
        <authorList>
            <consortium name="Pathogen Informatics"/>
        </authorList>
    </citation>
    <scope>NUCLEOTIDE SEQUENCE [LARGE SCALE GENOMIC DNA]</scope>
    <source>
        <strain evidence="3 5">NCTC12282</strain>
    </source>
</reference>
<name>A0A2C6DNS5_9GAMM</name>
<dbReference type="STRING" id="1111728.GCA_000427805_04282"/>
<evidence type="ECO:0000259" key="1">
    <source>
        <dbReference type="Pfam" id="PF03886"/>
    </source>
</evidence>
<proteinExistence type="predicted"/>
<dbReference type="Proteomes" id="UP000373449">
    <property type="component" value="Unassembled WGS sequence"/>
</dbReference>
<dbReference type="InterPro" id="IPR005586">
    <property type="entry name" value="ABC_trans_aux"/>
</dbReference>
<evidence type="ECO:0000313" key="3">
    <source>
        <dbReference type="EMBL" id="VFS49663.1"/>
    </source>
</evidence>
<evidence type="ECO:0000313" key="4">
    <source>
        <dbReference type="Proteomes" id="UP000224974"/>
    </source>
</evidence>
<organism evidence="2 4">
    <name type="scientific">Budvicia aquatica</name>
    <dbReference type="NCBI Taxonomy" id="82979"/>
    <lineage>
        <taxon>Bacteria</taxon>
        <taxon>Pseudomonadati</taxon>
        <taxon>Pseudomonadota</taxon>
        <taxon>Gammaproteobacteria</taxon>
        <taxon>Enterobacterales</taxon>
        <taxon>Budviciaceae</taxon>
        <taxon>Budvicia</taxon>
    </lineage>
</organism>
<evidence type="ECO:0000313" key="5">
    <source>
        <dbReference type="Proteomes" id="UP000373449"/>
    </source>
</evidence>
<evidence type="ECO:0000313" key="2">
    <source>
        <dbReference type="EMBL" id="PHI30454.1"/>
    </source>
</evidence>
<dbReference type="EMBL" id="CAADJA010000002">
    <property type="protein sequence ID" value="VFS49663.1"/>
    <property type="molecule type" value="Genomic_DNA"/>
</dbReference>
<feature type="domain" description="ABC-type transport auxiliary lipoprotein component" evidence="1">
    <location>
        <begin position="41"/>
        <end position="199"/>
    </location>
</feature>
<sequence length="218" mass="24128">MTYISRVFFNARQIIRLSIAMLLMSLAGCTILPEAPALQVYLLPEQTPRAAGQQVDWSLRVVTPNSSQFLNSSRIAVQTQGEEIQVYRGARWGDSLPTLVRNRLIQQFRSDGRVAAVSSDDDSLSANFELGGDLTAFQGLYRNGESEVLIRFDARLVQTSSRSILASRNFEIRQPITGKSMSEVVQSFGLASDQLSAQVLAWTLEQGGRAEIKQSDLN</sequence>
<dbReference type="Proteomes" id="UP000224974">
    <property type="component" value="Unassembled WGS sequence"/>
</dbReference>
<dbReference type="SUPFAM" id="SSF159594">
    <property type="entry name" value="XCC0632-like"/>
    <property type="match status" value="1"/>
</dbReference>
<gene>
    <name evidence="2" type="ORF">CRN84_14460</name>
    <name evidence="3" type="ORF">NCTC12282_04096</name>
</gene>
<reference evidence="4" key="1">
    <citation type="submission" date="2017-09" db="EMBL/GenBank/DDBJ databases">
        <title>FDA dAtabase for Regulatory Grade micrObial Sequences (FDA-ARGOS): Supporting development and validation of Infectious Disease Dx tests.</title>
        <authorList>
            <person name="Minogue T."/>
            <person name="Wolcott M."/>
            <person name="Wasieloski L."/>
            <person name="Aguilar W."/>
            <person name="Moore D."/>
            <person name="Tallon L."/>
            <person name="Sadzewicz L."/>
            <person name="Ott S."/>
            <person name="Zhao X."/>
            <person name="Nagaraj S."/>
            <person name="Vavikolanu K."/>
            <person name="Aluvathingal J."/>
            <person name="Nadendla S."/>
            <person name="Sichtig H."/>
        </authorList>
    </citation>
    <scope>NUCLEOTIDE SEQUENCE [LARGE SCALE GENOMIC DNA]</scope>
    <source>
        <strain evidence="4">FDAARGOS_387</strain>
    </source>
</reference>
<dbReference type="AlphaFoldDB" id="A0A2C6DNS5"/>
<keyword evidence="4" id="KW-1185">Reference proteome</keyword>
<reference evidence="2" key="2">
    <citation type="submission" date="2017-09" db="EMBL/GenBank/DDBJ databases">
        <title>FDA dAtabase for Regulatory Grade micrObial Sequences (FDA-ARGOS): Supporting development and validation of Infectious Disease Dx tests.</title>
        <authorList>
            <person name="Minogue T."/>
            <person name="Wolcott M."/>
            <person name="Wasieloski L."/>
            <person name="Aguilar W."/>
            <person name="Moore D."/>
            <person name="Tallon L.J."/>
            <person name="Sadzewicz L."/>
            <person name="Ott S."/>
            <person name="Zhao X."/>
            <person name="Nagaraj S."/>
            <person name="Vavikolanu K."/>
            <person name="Aluvathingal J."/>
            <person name="Nadendla S."/>
            <person name="Sichtig H."/>
        </authorList>
    </citation>
    <scope>NUCLEOTIDE SEQUENCE</scope>
    <source>
        <strain evidence="2">FDAARGOS_387</strain>
    </source>
</reference>
<dbReference type="Pfam" id="PF03886">
    <property type="entry name" value="ABC_trans_aux"/>
    <property type="match status" value="1"/>
</dbReference>
<dbReference type="Gene3D" id="3.40.50.10610">
    <property type="entry name" value="ABC-type transport auxiliary lipoprotein component"/>
    <property type="match status" value="1"/>
</dbReference>
<dbReference type="EMBL" id="PDDX01000001">
    <property type="protein sequence ID" value="PHI30454.1"/>
    <property type="molecule type" value="Genomic_DNA"/>
</dbReference>